<keyword evidence="2" id="KW-0238">DNA-binding</keyword>
<dbReference type="SUPFAM" id="SSF46689">
    <property type="entry name" value="Homeodomain-like"/>
    <property type="match status" value="1"/>
</dbReference>
<organism evidence="6 7">
    <name type="scientific">Paenibacillus protaetiae</name>
    <dbReference type="NCBI Taxonomy" id="2509456"/>
    <lineage>
        <taxon>Bacteria</taxon>
        <taxon>Bacillati</taxon>
        <taxon>Bacillota</taxon>
        <taxon>Bacilli</taxon>
        <taxon>Bacillales</taxon>
        <taxon>Paenibacillaceae</taxon>
        <taxon>Paenibacillus</taxon>
    </lineage>
</organism>
<gene>
    <name evidence="6" type="ORF">ET464_11970</name>
</gene>
<dbReference type="GO" id="GO:0003677">
    <property type="term" value="F:DNA binding"/>
    <property type="evidence" value="ECO:0007669"/>
    <property type="project" value="UniProtKB-KW"/>
</dbReference>
<dbReference type="AlphaFoldDB" id="A0A4P6EVH9"/>
<dbReference type="EMBL" id="CP035492">
    <property type="protein sequence ID" value="QAY67004.1"/>
    <property type="molecule type" value="Genomic_DNA"/>
</dbReference>
<dbReference type="InterPro" id="IPR046348">
    <property type="entry name" value="SIS_dom_sf"/>
</dbReference>
<dbReference type="CDD" id="cd05013">
    <property type="entry name" value="SIS_RpiR"/>
    <property type="match status" value="1"/>
</dbReference>
<protein>
    <submittedName>
        <fullName evidence="6">MurR/RpiR family transcriptional regulator</fullName>
    </submittedName>
</protein>
<dbReference type="PROSITE" id="PS51464">
    <property type="entry name" value="SIS"/>
    <property type="match status" value="1"/>
</dbReference>
<evidence type="ECO:0000259" key="4">
    <source>
        <dbReference type="PROSITE" id="PS51071"/>
    </source>
</evidence>
<dbReference type="Gene3D" id="1.10.10.10">
    <property type="entry name" value="Winged helix-like DNA-binding domain superfamily/Winged helix DNA-binding domain"/>
    <property type="match status" value="1"/>
</dbReference>
<feature type="domain" description="HTH rpiR-type" evidence="4">
    <location>
        <begin position="5"/>
        <end position="81"/>
    </location>
</feature>
<dbReference type="InterPro" id="IPR009057">
    <property type="entry name" value="Homeodomain-like_sf"/>
</dbReference>
<evidence type="ECO:0000256" key="1">
    <source>
        <dbReference type="ARBA" id="ARBA00023015"/>
    </source>
</evidence>
<dbReference type="InterPro" id="IPR000281">
    <property type="entry name" value="HTH_RpiR"/>
</dbReference>
<dbReference type="GO" id="GO:1901135">
    <property type="term" value="P:carbohydrate derivative metabolic process"/>
    <property type="evidence" value="ECO:0007669"/>
    <property type="project" value="InterPro"/>
</dbReference>
<name>A0A4P6EVH9_9BACL</name>
<dbReference type="Proteomes" id="UP000293568">
    <property type="component" value="Chromosome"/>
</dbReference>
<dbReference type="Gene3D" id="3.40.50.10490">
    <property type="entry name" value="Glucose-6-phosphate isomerase like protein, domain 1"/>
    <property type="match status" value="1"/>
</dbReference>
<dbReference type="Pfam" id="PF01380">
    <property type="entry name" value="SIS"/>
    <property type="match status" value="1"/>
</dbReference>
<dbReference type="PANTHER" id="PTHR30514:SF1">
    <property type="entry name" value="HTH-TYPE TRANSCRIPTIONAL REGULATOR HEXR-RELATED"/>
    <property type="match status" value="1"/>
</dbReference>
<dbReference type="InterPro" id="IPR001347">
    <property type="entry name" value="SIS_dom"/>
</dbReference>
<sequence>MAINDNILIKIRDMKLSLTPVERMVADFILDNLEEVPLLSVKELATQSKTSDASVLRFCKTMGYSGYRSFIVSISASLGSMDEEQKNQYTDIQPGDSLSTIITNISHNNSKSIEDTLSVIDREEIARAVEAIGACSRIAFFGVGASGLVGQDAEQKFLRINKICRAYTDSHSQLTAAALLGKEDVAVFISNSGSTSDILEALDISVKNGCKTIAITKHSKSELAQKSDIVLHISTPELTFRSGAMGSRIAMLTVVDILFAGVASAEYHHVKKYLAKTHNVLSGKHR</sequence>
<evidence type="ECO:0000256" key="3">
    <source>
        <dbReference type="ARBA" id="ARBA00023163"/>
    </source>
</evidence>
<dbReference type="RefSeq" id="WP_129441174.1">
    <property type="nucleotide sequence ID" value="NZ_CP035492.1"/>
</dbReference>
<reference evidence="6 7" key="1">
    <citation type="submission" date="2019-01" db="EMBL/GenBank/DDBJ databases">
        <title>Genome sequencing of strain FW100M-2.</title>
        <authorList>
            <person name="Heo J."/>
            <person name="Kim S.-J."/>
            <person name="Kim J.-S."/>
            <person name="Hong S.-B."/>
            <person name="Kwon S.-W."/>
        </authorList>
    </citation>
    <scope>NUCLEOTIDE SEQUENCE [LARGE SCALE GENOMIC DNA]</scope>
    <source>
        <strain evidence="6 7">FW100M-2</strain>
    </source>
</reference>
<evidence type="ECO:0000259" key="5">
    <source>
        <dbReference type="PROSITE" id="PS51464"/>
    </source>
</evidence>
<dbReference type="InterPro" id="IPR047640">
    <property type="entry name" value="RpiR-like"/>
</dbReference>
<dbReference type="InterPro" id="IPR036388">
    <property type="entry name" value="WH-like_DNA-bd_sf"/>
</dbReference>
<evidence type="ECO:0000256" key="2">
    <source>
        <dbReference type="ARBA" id="ARBA00023125"/>
    </source>
</evidence>
<evidence type="ECO:0000313" key="7">
    <source>
        <dbReference type="Proteomes" id="UP000293568"/>
    </source>
</evidence>
<feature type="domain" description="SIS" evidence="5">
    <location>
        <begin position="128"/>
        <end position="268"/>
    </location>
</feature>
<accession>A0A4P6EVH9</accession>
<dbReference type="OrthoDB" id="370421at2"/>
<keyword evidence="7" id="KW-1185">Reference proteome</keyword>
<keyword evidence="3" id="KW-0804">Transcription</keyword>
<dbReference type="PROSITE" id="PS51071">
    <property type="entry name" value="HTH_RPIR"/>
    <property type="match status" value="1"/>
</dbReference>
<dbReference type="InterPro" id="IPR035472">
    <property type="entry name" value="RpiR-like_SIS"/>
</dbReference>
<dbReference type="GO" id="GO:0003700">
    <property type="term" value="F:DNA-binding transcription factor activity"/>
    <property type="evidence" value="ECO:0007669"/>
    <property type="project" value="InterPro"/>
</dbReference>
<dbReference type="Pfam" id="PF01418">
    <property type="entry name" value="HTH_6"/>
    <property type="match status" value="1"/>
</dbReference>
<dbReference type="GO" id="GO:0097367">
    <property type="term" value="F:carbohydrate derivative binding"/>
    <property type="evidence" value="ECO:0007669"/>
    <property type="project" value="InterPro"/>
</dbReference>
<keyword evidence="1" id="KW-0805">Transcription regulation</keyword>
<dbReference type="PANTHER" id="PTHR30514">
    <property type="entry name" value="GLUCOKINASE"/>
    <property type="match status" value="1"/>
</dbReference>
<evidence type="ECO:0000313" key="6">
    <source>
        <dbReference type="EMBL" id="QAY67004.1"/>
    </source>
</evidence>
<dbReference type="KEGG" id="pprt:ET464_11970"/>
<proteinExistence type="predicted"/>
<dbReference type="SUPFAM" id="SSF53697">
    <property type="entry name" value="SIS domain"/>
    <property type="match status" value="1"/>
</dbReference>